<protein>
    <submittedName>
        <fullName evidence="2">Uncharacterized protein</fullName>
    </submittedName>
</protein>
<dbReference type="Proteomes" id="UP000053890">
    <property type="component" value="Unassembled WGS sequence"/>
</dbReference>
<feature type="compositionally biased region" description="Low complexity" evidence="1">
    <location>
        <begin position="43"/>
        <end position="67"/>
    </location>
</feature>
<reference evidence="2 3" key="1">
    <citation type="journal article" date="2015" name="Front. Microbiol.">
        <title>Genome sequence of the plant growth promoting endophytic yeast Rhodotorula graminis WP1.</title>
        <authorList>
            <person name="Firrincieli A."/>
            <person name="Otillar R."/>
            <person name="Salamov A."/>
            <person name="Schmutz J."/>
            <person name="Khan Z."/>
            <person name="Redman R.S."/>
            <person name="Fleck N.D."/>
            <person name="Lindquist E."/>
            <person name="Grigoriev I.V."/>
            <person name="Doty S.L."/>
        </authorList>
    </citation>
    <scope>NUCLEOTIDE SEQUENCE [LARGE SCALE GENOMIC DNA]</scope>
    <source>
        <strain evidence="2 3">WP1</strain>
    </source>
</reference>
<dbReference type="OMA" id="LMSPRTH"/>
<dbReference type="AlphaFoldDB" id="A0A194S157"/>
<proteinExistence type="predicted"/>
<evidence type="ECO:0000313" key="3">
    <source>
        <dbReference type="Proteomes" id="UP000053890"/>
    </source>
</evidence>
<sequence>MSNEQPPVVAAEPPPLERFEASGPAHPSPPIRAGFAPPPPRATSPRSRAPSATSSIDSSRASSSFSATRGQSHSSAPDTRLPPDLPAAQLKPAQHGDGFLVDVPGTGQWLVSWAELVDLLMSPRTHETLSPNGLIGEMIRFVHDRLEKANALPESSRPSTAVNNLGANLNGLSFGGGGESSSGAHSFHAPVTSSGYAPAPVSSYYGEDATAHPESSRHATVAPLQTVAPYFLAPINTELPLPPTSYAGGAQPTPTNSSTALAQHPSVHGRQAFAYRSGSPAPSLSGRSDSAASSRLHHRQTSAPYPRPSYLHSSSSYTDYSSAGGESFYTDCGGPDDCNMYDEQEPGTALPSEVTGYRATLPKVKGPRPPSRALNGETETYIWNERKGSLSRVPPGVDAHELASYSVGGSEVLVFPPGTYHKVVVDGLEVLPCDSRQRVNAFLRGQLCVEGCGFRFEGKRPSVIRAHVVHCKSRASTLRVDPLKRFCQLQLDAHTLDTRMRNTHKVPIPDPRKPHGFERGDDQSDSRSILSFESVDSHGGYSASSSQGSIYEQGGQHGHGSKGQEWEPQYASTKRDEFNESSAASVLSAGFTPSSSQALEGQHQQRPQEQWLESYGLSVPTGGSASAASSRTPSEQRQPVSARSSAVRTAAPAPPNKPRPSSFLEL</sequence>
<keyword evidence="3" id="KW-1185">Reference proteome</keyword>
<dbReference type="EMBL" id="KQ474080">
    <property type="protein sequence ID" value="KPV74264.1"/>
    <property type="molecule type" value="Genomic_DNA"/>
</dbReference>
<feature type="region of interest" description="Disordered" evidence="1">
    <location>
        <begin position="498"/>
        <end position="666"/>
    </location>
</feature>
<name>A0A194S157_RHOGW</name>
<feature type="compositionally biased region" description="Low complexity" evidence="1">
    <location>
        <begin position="1"/>
        <end position="11"/>
    </location>
</feature>
<feature type="compositionally biased region" description="Polar residues" evidence="1">
    <location>
        <begin position="252"/>
        <end position="261"/>
    </location>
</feature>
<feature type="compositionally biased region" description="Polar residues" evidence="1">
    <location>
        <begin position="68"/>
        <end position="77"/>
    </location>
</feature>
<feature type="compositionally biased region" description="Low complexity" evidence="1">
    <location>
        <begin position="283"/>
        <end position="294"/>
    </location>
</feature>
<feature type="compositionally biased region" description="Pro residues" evidence="1">
    <location>
        <begin position="26"/>
        <end position="42"/>
    </location>
</feature>
<dbReference type="RefSeq" id="XP_018270313.1">
    <property type="nucleotide sequence ID" value="XM_018417154.1"/>
</dbReference>
<gene>
    <name evidence="2" type="ORF">RHOBADRAFT_54108</name>
</gene>
<feature type="compositionally biased region" description="Low complexity" evidence="1">
    <location>
        <begin position="639"/>
        <end position="651"/>
    </location>
</feature>
<organism evidence="2 3">
    <name type="scientific">Rhodotorula graminis (strain WP1)</name>
    <dbReference type="NCBI Taxonomy" id="578459"/>
    <lineage>
        <taxon>Eukaryota</taxon>
        <taxon>Fungi</taxon>
        <taxon>Dikarya</taxon>
        <taxon>Basidiomycota</taxon>
        <taxon>Pucciniomycotina</taxon>
        <taxon>Microbotryomycetes</taxon>
        <taxon>Sporidiobolales</taxon>
        <taxon>Sporidiobolaceae</taxon>
        <taxon>Rhodotorula</taxon>
    </lineage>
</organism>
<feature type="compositionally biased region" description="Basic and acidic residues" evidence="1">
    <location>
        <begin position="510"/>
        <end position="525"/>
    </location>
</feature>
<dbReference type="OrthoDB" id="2530249at2759"/>
<feature type="region of interest" description="Disordered" evidence="1">
    <location>
        <begin position="1"/>
        <end position="91"/>
    </location>
</feature>
<feature type="compositionally biased region" description="Polar residues" evidence="1">
    <location>
        <begin position="580"/>
        <end position="608"/>
    </location>
</feature>
<feature type="region of interest" description="Disordered" evidence="1">
    <location>
        <begin position="243"/>
        <end position="317"/>
    </location>
</feature>
<accession>A0A194S157</accession>
<evidence type="ECO:0000313" key="2">
    <source>
        <dbReference type="EMBL" id="KPV74264.1"/>
    </source>
</evidence>
<evidence type="ECO:0000256" key="1">
    <source>
        <dbReference type="SAM" id="MobiDB-lite"/>
    </source>
</evidence>
<feature type="compositionally biased region" description="Low complexity" evidence="1">
    <location>
        <begin position="308"/>
        <end position="317"/>
    </location>
</feature>
<dbReference type="GeneID" id="28977602"/>